<organism evidence="2 3">
    <name type="scientific">Streptomyces fimbriatus</name>
    <dbReference type="NCBI Taxonomy" id="68197"/>
    <lineage>
        <taxon>Bacteria</taxon>
        <taxon>Bacillati</taxon>
        <taxon>Actinomycetota</taxon>
        <taxon>Actinomycetes</taxon>
        <taxon>Kitasatosporales</taxon>
        <taxon>Streptomycetaceae</taxon>
        <taxon>Streptomyces</taxon>
    </lineage>
</organism>
<feature type="region of interest" description="Disordered" evidence="1">
    <location>
        <begin position="1"/>
        <end position="21"/>
    </location>
</feature>
<protein>
    <submittedName>
        <fullName evidence="2">Uncharacterized protein</fullName>
    </submittedName>
</protein>
<dbReference type="Proteomes" id="UP001596156">
    <property type="component" value="Unassembled WGS sequence"/>
</dbReference>
<name>A0ABW0DF33_STRFI</name>
<evidence type="ECO:0000313" key="2">
    <source>
        <dbReference type="EMBL" id="MFC5227946.1"/>
    </source>
</evidence>
<dbReference type="RefSeq" id="WP_381573242.1">
    <property type="nucleotide sequence ID" value="NZ_BAAASS010000013.1"/>
</dbReference>
<feature type="compositionally biased region" description="Basic and acidic residues" evidence="1">
    <location>
        <begin position="37"/>
        <end position="63"/>
    </location>
</feature>
<proteinExistence type="predicted"/>
<evidence type="ECO:0000313" key="3">
    <source>
        <dbReference type="Proteomes" id="UP001596156"/>
    </source>
</evidence>
<evidence type="ECO:0000256" key="1">
    <source>
        <dbReference type="SAM" id="MobiDB-lite"/>
    </source>
</evidence>
<reference evidence="3" key="1">
    <citation type="journal article" date="2019" name="Int. J. Syst. Evol. Microbiol.">
        <title>The Global Catalogue of Microorganisms (GCM) 10K type strain sequencing project: providing services to taxonomists for standard genome sequencing and annotation.</title>
        <authorList>
            <consortium name="The Broad Institute Genomics Platform"/>
            <consortium name="The Broad Institute Genome Sequencing Center for Infectious Disease"/>
            <person name="Wu L."/>
            <person name="Ma J."/>
        </authorList>
    </citation>
    <scope>NUCLEOTIDE SEQUENCE [LARGE SCALE GENOMIC DNA]</scope>
    <source>
        <strain evidence="3">CCM 8479</strain>
    </source>
</reference>
<accession>A0ABW0DF33</accession>
<keyword evidence="3" id="KW-1185">Reference proteome</keyword>
<sequence>MTEQSTDADLTRADPPARGTFSDVADRRARLITEALGERTPRETGPRMRDGTHRHLAHLEASRRASAPDP</sequence>
<comment type="caution">
    <text evidence="2">The sequence shown here is derived from an EMBL/GenBank/DDBJ whole genome shotgun (WGS) entry which is preliminary data.</text>
</comment>
<gene>
    <name evidence="2" type="ORF">ACFPN6_25900</name>
</gene>
<dbReference type="EMBL" id="JBHSKL010000036">
    <property type="protein sequence ID" value="MFC5227946.1"/>
    <property type="molecule type" value="Genomic_DNA"/>
</dbReference>
<feature type="region of interest" description="Disordered" evidence="1">
    <location>
        <begin position="37"/>
        <end position="70"/>
    </location>
</feature>